<feature type="domain" description="Trs120/TRAPPC9 N-terminal" evidence="4">
    <location>
        <begin position="5"/>
        <end position="321"/>
    </location>
</feature>
<evidence type="ECO:0000256" key="3">
    <source>
        <dbReference type="SAM" id="MobiDB-lite"/>
    </source>
</evidence>
<dbReference type="Pfam" id="PF26283">
    <property type="entry name" value="Ig_TRAPPC9-Trs120_4th"/>
    <property type="match status" value="1"/>
</dbReference>
<dbReference type="InterPro" id="IPR058567">
    <property type="entry name" value="Ig_TRAPPC9_Trs120_3rd"/>
</dbReference>
<dbReference type="EMBL" id="CCBN010000024">
    <property type="protein sequence ID" value="CDO57667.1"/>
    <property type="molecule type" value="Genomic_DNA"/>
</dbReference>
<keyword evidence="10" id="KW-1185">Reference proteome</keyword>
<dbReference type="Pfam" id="PF26282">
    <property type="entry name" value="Ig_TRAPPC9-Trs120_3rd"/>
    <property type="match status" value="1"/>
</dbReference>
<evidence type="ECO:0000256" key="2">
    <source>
        <dbReference type="ARBA" id="ARBA00023034"/>
    </source>
</evidence>
<accession>A0A0J9XKP1</accession>
<reference evidence="9" key="1">
    <citation type="submission" date="2014-03" db="EMBL/GenBank/DDBJ databases">
        <authorList>
            <person name="Casaregola S."/>
        </authorList>
    </citation>
    <scope>NUCLEOTIDE SEQUENCE [LARGE SCALE GENOMIC DNA]</scope>
    <source>
        <strain evidence="9">CLIB 918</strain>
    </source>
</reference>
<dbReference type="InterPro" id="IPR058563">
    <property type="entry name" value="Trs120_TRAPPC9_N"/>
</dbReference>
<evidence type="ECO:0000256" key="1">
    <source>
        <dbReference type="ARBA" id="ARBA00004555"/>
    </source>
</evidence>
<evidence type="ECO:0000313" key="9">
    <source>
        <dbReference type="EMBL" id="CDO57667.1"/>
    </source>
</evidence>
<organism evidence="9 10">
    <name type="scientific">Geotrichum candidum</name>
    <name type="common">Oospora lactis</name>
    <name type="synonym">Dipodascus geotrichum</name>
    <dbReference type="NCBI Taxonomy" id="1173061"/>
    <lineage>
        <taxon>Eukaryota</taxon>
        <taxon>Fungi</taxon>
        <taxon>Dikarya</taxon>
        <taxon>Ascomycota</taxon>
        <taxon>Saccharomycotina</taxon>
        <taxon>Dipodascomycetes</taxon>
        <taxon>Dipodascales</taxon>
        <taxon>Dipodascaceae</taxon>
        <taxon>Geotrichum</taxon>
    </lineage>
</organism>
<sequence>MPLDPYSYVAPSRVRSFLCPLGNLKRSTFLNYAERLVNVKEVCLVDVTPDRRSERATFSPQGFPNGKVVYDFSLSYDREFSSLHDLEPWRQTYCVFALTTFSYQVSPEQLQEKLKKLRKTYPGPLIHKILVFGVPAEDALVRTDDIIPILSSKISPITSLGTTMCDITTDFLAELAIFMIARQMGSFKSPVVKEFEQPIRPSNRVSVSFKPMHSNTGSGGSGLSSPTGSSFSSTRPSTTKTGSISLALNDKTKIKQRGRMLKFLAGMYLIAGRWQDALRDFTEAATLLKSAHDYLWHGSALEGIGICLVLLSFLETPVAIPAIALSSSFSTTYVSDTASDTLSPTSSHSSFTVSSAPPPMFEFLPELTGNLLVYFAKSQSNPEDSVPQIVYCETILRLANLLAITRLAGGWNPASLNAIVRGHSVEKNITKESPSVPAIASWCNKVYGTDLTNINVQAQSNILCGIAAIYSNIGLVRKRTFILRELLVHLAPKVVKTRASYAASNAIHTHSATVDKHFSSFLNTSETKNNIVDMLDSLCNVYGAGDITSVGYGWDTLRVSFLKVCLALCESLLDFVGIVHYAGLLLSTSTDLISSEDQLRLFTTIVKATESARNLGQGHILASYWDPNILRDIKAVPTNSSILPQFNKKVNVNSTGTDVFLHNPYIAKRASLEPTLVSKEPTIMVQKERTEFTIKLQNPFAFELHIYELSLLTENDIKVKAMETNIYIPPESVYDLSLPAVPLDVGELKITGCRIHVEGCQPQDFDLIAKTEFLQESKIKQVGVESGVGKGSEERLEASTKRIIEATVIEAQPVIVLKSLSLNQNWILLLEGEKQVFTFTVVNISDVPVNFVALKFLDSTTQPLQVALTNKDLPLNEIYEVEYFLFNRKALKWKKTEGDEREIIEPHKAKTFEVRVLGKRGMTDGVIKIEYSHQPNTEKLGKSHWSRTLSIPINVTVNSSIELGGCDMIPLQHNQHFTDSIENHELAHYLEQLKNKSVLSEYCLLVIDLRNSWTQPIETTLWCSPESSNDPAETNNEHSTHGDVSPIESDLPRFSITTLINAGRTARLLVPVKRVKFTDEELERPIPNLSKRQFIVDSNSSPEQQRIVRENFWYRDALLRMLGGTWMVTNGVPRSGILELRGIRLSQKMINVLRIESVRVKMHAVCDSNSENGKESISNDNDNADSVKETTLFTATTEKDYWKLSTVVTNDTAQVLSGVLRIIPTDRYNTNLNQDSNIIESKILVNGSLQKPIVRLQPGESMTIDTGMVFLVTGEYQWTSVFEIMGGTRHIQRDPIYFKAI</sequence>
<feature type="domain" description="Trs120/TRAPPC9 first Ig-like" evidence="6">
    <location>
        <begin position="636"/>
        <end position="806"/>
    </location>
</feature>
<dbReference type="Pfam" id="PF08626">
    <property type="entry name" value="TRAPPC9-Trs120"/>
    <property type="match status" value="1"/>
</dbReference>
<dbReference type="GO" id="GO:0005802">
    <property type="term" value="C:trans-Golgi network"/>
    <property type="evidence" value="ECO:0007669"/>
    <property type="project" value="TreeGrafter"/>
</dbReference>
<dbReference type="InterPro" id="IPR058564">
    <property type="entry name" value="TPR_TRAPPC9_Trs120"/>
</dbReference>
<comment type="caution">
    <text evidence="9">The sequence shown here is derived from an EMBL/GenBank/DDBJ whole genome shotgun (WGS) entry which is preliminary data.</text>
</comment>
<feature type="region of interest" description="Disordered" evidence="3">
    <location>
        <begin position="1024"/>
        <end position="1046"/>
    </location>
</feature>
<name>A0A0J9XKP1_GEOCN</name>
<dbReference type="PANTHER" id="PTHR21512">
    <property type="entry name" value="TRAFFICKING PROTEIN PARTICLE COMPLEX SUBUNIT 9"/>
    <property type="match status" value="1"/>
</dbReference>
<dbReference type="InterPro" id="IPR013935">
    <property type="entry name" value="Trs120_TRAPPC9"/>
</dbReference>
<evidence type="ECO:0000259" key="6">
    <source>
        <dbReference type="Pfam" id="PF26254"/>
    </source>
</evidence>
<evidence type="ECO:0000259" key="5">
    <source>
        <dbReference type="Pfam" id="PF26251"/>
    </source>
</evidence>
<evidence type="ECO:0000259" key="8">
    <source>
        <dbReference type="Pfam" id="PF26283"/>
    </source>
</evidence>
<dbReference type="Pfam" id="PF26251">
    <property type="entry name" value="TPR_TRAPPC9-Trs120"/>
    <property type="match status" value="1"/>
</dbReference>
<feature type="compositionally biased region" description="Low complexity" evidence="3">
    <location>
        <begin position="223"/>
        <end position="239"/>
    </location>
</feature>
<feature type="domain" description="Trs120/TRAPPC9 third Ig-like" evidence="7">
    <location>
        <begin position="961"/>
        <end position="1154"/>
    </location>
</feature>
<keyword evidence="2" id="KW-0333">Golgi apparatus</keyword>
<dbReference type="InterPro" id="IPR058565">
    <property type="entry name" value="Ig_TRAPPC9_Trs120_1st"/>
</dbReference>
<dbReference type="PANTHER" id="PTHR21512:SF5">
    <property type="entry name" value="TRAFFICKING PROTEIN PARTICLE COMPLEX SUBUNIT 9"/>
    <property type="match status" value="1"/>
</dbReference>
<evidence type="ECO:0000313" key="10">
    <source>
        <dbReference type="Proteomes" id="UP000242525"/>
    </source>
</evidence>
<feature type="domain" description="Trs120/TRAPPC9 TPR region" evidence="5">
    <location>
        <begin position="362"/>
        <end position="616"/>
    </location>
</feature>
<evidence type="ECO:0000259" key="4">
    <source>
        <dbReference type="Pfam" id="PF08626"/>
    </source>
</evidence>
<proteinExistence type="predicted"/>
<gene>
    <name evidence="9" type="ORF">BN980_GECA24s00318g</name>
</gene>
<dbReference type="STRING" id="1173061.A0A0J9XKP1"/>
<feature type="compositionally biased region" description="Polar residues" evidence="3">
    <location>
        <begin position="1024"/>
        <end position="1034"/>
    </location>
</feature>
<comment type="subcellular location">
    <subcellularLocation>
        <location evidence="1">Golgi apparatus</location>
    </subcellularLocation>
</comment>
<feature type="region of interest" description="Disordered" evidence="3">
    <location>
        <begin position="206"/>
        <end position="242"/>
    </location>
</feature>
<dbReference type="Proteomes" id="UP000242525">
    <property type="component" value="Unassembled WGS sequence"/>
</dbReference>
<evidence type="ECO:0000259" key="7">
    <source>
        <dbReference type="Pfam" id="PF26282"/>
    </source>
</evidence>
<dbReference type="OrthoDB" id="27962at2759"/>
<dbReference type="InterPro" id="IPR058568">
    <property type="entry name" value="Ig_TRAPPC9_Trs120_4th"/>
</dbReference>
<dbReference type="Pfam" id="PF26280">
    <property type="entry name" value="Ig_TRAPPC9-Trs120_2nd"/>
    <property type="match status" value="1"/>
</dbReference>
<protein>
    <submittedName>
        <fullName evidence="9">Similar to Saccharomyces cerevisiae YDR407C TRS120 One of 10 subunits of the transport protein particle (TRAPP) complex of the cis-Golgi</fullName>
    </submittedName>
</protein>
<dbReference type="Pfam" id="PF26254">
    <property type="entry name" value="Ig_TRAPPC9-Trs120_1st"/>
    <property type="match status" value="1"/>
</dbReference>
<feature type="domain" description="Trs120/TRAPPC9 fourth Ig-like" evidence="8">
    <location>
        <begin position="1199"/>
        <end position="1300"/>
    </location>
</feature>